<gene>
    <name evidence="2" type="ORF">OV287_51030</name>
</gene>
<dbReference type="PANTHER" id="PTHR45663">
    <property type="entry name" value="GEO12009P1"/>
    <property type="match status" value="1"/>
</dbReference>
<evidence type="ECO:0000313" key="3">
    <source>
        <dbReference type="Proteomes" id="UP001207654"/>
    </source>
</evidence>
<dbReference type="InterPro" id="IPR036249">
    <property type="entry name" value="Thioredoxin-like_sf"/>
</dbReference>
<sequence>MFRCASCGAFNRVREPRPPGQPTCGRCQNPLDVSGQPQEVDGEALWRAVRASPVPVLLDLWAPWCAPCRAAAPILDAVGRAQAGRLLVLKLNTEAHPQPSSQLGVRGIPTFIVFSGGREVARRSGLMPQPELERWALSSAQGGGPSASV</sequence>
<dbReference type="CDD" id="cd02947">
    <property type="entry name" value="TRX_family"/>
    <property type="match status" value="1"/>
</dbReference>
<protein>
    <submittedName>
        <fullName evidence="2">Thioredoxin domain-containing protein</fullName>
    </submittedName>
</protein>
<dbReference type="Proteomes" id="UP001207654">
    <property type="component" value="Unassembled WGS sequence"/>
</dbReference>
<evidence type="ECO:0000313" key="2">
    <source>
        <dbReference type="EMBL" id="MCY1082815.1"/>
    </source>
</evidence>
<organism evidence="2 3">
    <name type="scientific">Archangium lansingense</name>
    <dbReference type="NCBI Taxonomy" id="2995310"/>
    <lineage>
        <taxon>Bacteria</taxon>
        <taxon>Pseudomonadati</taxon>
        <taxon>Myxococcota</taxon>
        <taxon>Myxococcia</taxon>
        <taxon>Myxococcales</taxon>
        <taxon>Cystobacterineae</taxon>
        <taxon>Archangiaceae</taxon>
        <taxon>Archangium</taxon>
    </lineage>
</organism>
<reference evidence="2 3" key="1">
    <citation type="submission" date="2022-11" db="EMBL/GenBank/DDBJ databases">
        <title>Minimal conservation of predation-associated metabolite biosynthetic gene clusters underscores biosynthetic potential of Myxococcota including descriptions for ten novel species: Archangium lansinium sp. nov., Myxococcus landrumus sp. nov., Nannocystis bai.</title>
        <authorList>
            <person name="Ahearne A."/>
            <person name="Stevens C."/>
            <person name="Phillips K."/>
        </authorList>
    </citation>
    <scope>NUCLEOTIDE SEQUENCE [LARGE SCALE GENOMIC DNA]</scope>
    <source>
        <strain evidence="2 3">MIWBW</strain>
    </source>
</reference>
<dbReference type="EMBL" id="JAPNKA010000001">
    <property type="protein sequence ID" value="MCY1082815.1"/>
    <property type="molecule type" value="Genomic_DNA"/>
</dbReference>
<dbReference type="PANTHER" id="PTHR45663:SF11">
    <property type="entry name" value="GEO12009P1"/>
    <property type="match status" value="1"/>
</dbReference>
<dbReference type="InterPro" id="IPR013766">
    <property type="entry name" value="Thioredoxin_domain"/>
</dbReference>
<keyword evidence="3" id="KW-1185">Reference proteome</keyword>
<dbReference type="Gene3D" id="3.40.30.10">
    <property type="entry name" value="Glutaredoxin"/>
    <property type="match status" value="1"/>
</dbReference>
<feature type="domain" description="Thioredoxin" evidence="1">
    <location>
        <begin position="22"/>
        <end position="142"/>
    </location>
</feature>
<dbReference type="PROSITE" id="PS51352">
    <property type="entry name" value="THIOREDOXIN_2"/>
    <property type="match status" value="1"/>
</dbReference>
<dbReference type="PRINTS" id="PR00421">
    <property type="entry name" value="THIOREDOXIN"/>
</dbReference>
<dbReference type="Gene3D" id="2.30.30.380">
    <property type="entry name" value="Zn-finger domain of Sec23/24"/>
    <property type="match status" value="1"/>
</dbReference>
<proteinExistence type="predicted"/>
<dbReference type="Pfam" id="PF00085">
    <property type="entry name" value="Thioredoxin"/>
    <property type="match status" value="1"/>
</dbReference>
<evidence type="ECO:0000259" key="1">
    <source>
        <dbReference type="PROSITE" id="PS51352"/>
    </source>
</evidence>
<comment type="caution">
    <text evidence="2">The sequence shown here is derived from an EMBL/GenBank/DDBJ whole genome shotgun (WGS) entry which is preliminary data.</text>
</comment>
<dbReference type="RefSeq" id="WP_267541370.1">
    <property type="nucleotide sequence ID" value="NZ_JAPNKA010000001.1"/>
</dbReference>
<name>A0ABT4AM93_9BACT</name>
<dbReference type="SUPFAM" id="SSF52833">
    <property type="entry name" value="Thioredoxin-like"/>
    <property type="match status" value="1"/>
</dbReference>
<accession>A0ABT4AM93</accession>